<evidence type="ECO:0000313" key="1">
    <source>
        <dbReference type="EMBL" id="KAJ9155548.1"/>
    </source>
</evidence>
<name>A0AA38RRR4_9PEZI</name>
<dbReference type="EMBL" id="JANBVO010000003">
    <property type="protein sequence ID" value="KAJ9155548.1"/>
    <property type="molecule type" value="Genomic_DNA"/>
</dbReference>
<dbReference type="AlphaFoldDB" id="A0AA38RRR4"/>
<dbReference type="Proteomes" id="UP001174694">
    <property type="component" value="Unassembled WGS sequence"/>
</dbReference>
<comment type="caution">
    <text evidence="1">The sequence shown here is derived from an EMBL/GenBank/DDBJ whole genome shotgun (WGS) entry which is preliminary data.</text>
</comment>
<proteinExistence type="predicted"/>
<reference evidence="1" key="1">
    <citation type="submission" date="2022-07" db="EMBL/GenBank/DDBJ databases">
        <title>Fungi with potential for degradation of polypropylene.</title>
        <authorList>
            <person name="Gostincar C."/>
        </authorList>
    </citation>
    <scope>NUCLEOTIDE SEQUENCE</scope>
    <source>
        <strain evidence="1">EXF-13308</strain>
    </source>
</reference>
<sequence length="174" mass="19078">MENTQDENWTKYIDFSQLQDVPELSDLPALDFDLPDLADVSELPDFSDFSSMPEGPNMVNIPDVNCDALAFTDMQTMALANGNASASGPSLAPDVEVTMLLREVCNRLANVETTVSRIDCKVHELVTAMTKAAGNQESATKELLDSIDKLKKLVGMFAKSLVQKMFPEEEADVD</sequence>
<evidence type="ECO:0000313" key="2">
    <source>
        <dbReference type="Proteomes" id="UP001174694"/>
    </source>
</evidence>
<keyword evidence="2" id="KW-1185">Reference proteome</keyword>
<accession>A0AA38RRR4</accession>
<gene>
    <name evidence="1" type="ORF">NKR23_g2116</name>
</gene>
<organism evidence="1 2">
    <name type="scientific">Pleurostoma richardsiae</name>
    <dbReference type="NCBI Taxonomy" id="41990"/>
    <lineage>
        <taxon>Eukaryota</taxon>
        <taxon>Fungi</taxon>
        <taxon>Dikarya</taxon>
        <taxon>Ascomycota</taxon>
        <taxon>Pezizomycotina</taxon>
        <taxon>Sordariomycetes</taxon>
        <taxon>Sordariomycetidae</taxon>
        <taxon>Calosphaeriales</taxon>
        <taxon>Pleurostomataceae</taxon>
        <taxon>Pleurostoma</taxon>
    </lineage>
</organism>
<protein>
    <submittedName>
        <fullName evidence="1">Uncharacterized protein</fullName>
    </submittedName>
</protein>